<dbReference type="InterPro" id="IPR016024">
    <property type="entry name" value="ARM-type_fold"/>
</dbReference>
<accession>A0ABR3XKB2</accession>
<dbReference type="SUPFAM" id="SSF48371">
    <property type="entry name" value="ARM repeat"/>
    <property type="match status" value="1"/>
</dbReference>
<dbReference type="EMBL" id="JAZHXJ010000083">
    <property type="protein sequence ID" value="KAL1875962.1"/>
    <property type="molecule type" value="Genomic_DNA"/>
</dbReference>
<dbReference type="Proteomes" id="UP001586593">
    <property type="component" value="Unassembled WGS sequence"/>
</dbReference>
<dbReference type="Pfam" id="PF22493">
    <property type="entry name" value="PUF_NOP9"/>
    <property type="match status" value="1"/>
</dbReference>
<organism evidence="8 9">
    <name type="scientific">Phialemonium thermophilum</name>
    <dbReference type="NCBI Taxonomy" id="223376"/>
    <lineage>
        <taxon>Eukaryota</taxon>
        <taxon>Fungi</taxon>
        <taxon>Dikarya</taxon>
        <taxon>Ascomycota</taxon>
        <taxon>Pezizomycotina</taxon>
        <taxon>Sordariomycetes</taxon>
        <taxon>Sordariomycetidae</taxon>
        <taxon>Cephalothecales</taxon>
        <taxon>Cephalothecaceae</taxon>
        <taxon>Phialemonium</taxon>
    </lineage>
</organism>
<comment type="function">
    <text evidence="4">RNA-binding nucleolar protein required for pre-rRNA processing. Involved in production of 18S rRNA and assembly of small ribosomal subunit.</text>
</comment>
<keyword evidence="9" id="KW-1185">Reference proteome</keyword>
<evidence type="ECO:0000256" key="4">
    <source>
        <dbReference type="ARBA" id="ARBA00024893"/>
    </source>
</evidence>
<evidence type="ECO:0000256" key="7">
    <source>
        <dbReference type="SAM" id="MobiDB-lite"/>
    </source>
</evidence>
<feature type="compositionally biased region" description="Polar residues" evidence="7">
    <location>
        <begin position="705"/>
        <end position="714"/>
    </location>
</feature>
<feature type="region of interest" description="Disordered" evidence="7">
    <location>
        <begin position="1"/>
        <end position="38"/>
    </location>
</feature>
<evidence type="ECO:0000313" key="9">
    <source>
        <dbReference type="Proteomes" id="UP001586593"/>
    </source>
</evidence>
<comment type="caution">
    <text evidence="8">The sequence shown here is derived from an EMBL/GenBank/DDBJ whole genome shotgun (WGS) entry which is preliminary data.</text>
</comment>
<keyword evidence="3" id="KW-0677">Repeat</keyword>
<feature type="region of interest" description="Disordered" evidence="7">
    <location>
        <begin position="663"/>
        <end position="714"/>
    </location>
</feature>
<evidence type="ECO:0000256" key="2">
    <source>
        <dbReference type="ARBA" id="ARBA00016427"/>
    </source>
</evidence>
<dbReference type="InterPro" id="IPR001313">
    <property type="entry name" value="Pumilio_RNA-bd_rpt"/>
</dbReference>
<protein>
    <recommendedName>
        <fullName evidence="2">Nucleolar protein 9</fullName>
    </recommendedName>
    <alternativeName>
        <fullName evidence="5 6">Pumilio domain-containing protein NOP9</fullName>
    </alternativeName>
</protein>
<dbReference type="InterPro" id="IPR040000">
    <property type="entry name" value="NOP9"/>
</dbReference>
<evidence type="ECO:0000313" key="8">
    <source>
        <dbReference type="EMBL" id="KAL1875962.1"/>
    </source>
</evidence>
<comment type="subcellular location">
    <subcellularLocation>
        <location evidence="1">Nucleus</location>
        <location evidence="1">Nucleolus</location>
    </subcellularLocation>
</comment>
<evidence type="ECO:0000256" key="5">
    <source>
        <dbReference type="ARBA" id="ARBA00030932"/>
    </source>
</evidence>
<dbReference type="InterPro" id="IPR011989">
    <property type="entry name" value="ARM-like"/>
</dbReference>
<evidence type="ECO:0000256" key="1">
    <source>
        <dbReference type="ARBA" id="ARBA00004604"/>
    </source>
</evidence>
<dbReference type="PANTHER" id="PTHR13102">
    <property type="entry name" value="NUCLEOLAR PROTEIN 9"/>
    <property type="match status" value="1"/>
</dbReference>
<proteinExistence type="predicted"/>
<name>A0ABR3XKB2_9PEZI</name>
<feature type="compositionally biased region" description="Basic residues" evidence="7">
    <location>
        <begin position="1"/>
        <end position="23"/>
    </location>
</feature>
<gene>
    <name evidence="8" type="ORF">VTK73DRAFT_9673</name>
</gene>
<feature type="compositionally biased region" description="Basic and acidic residues" evidence="7">
    <location>
        <begin position="24"/>
        <end position="38"/>
    </location>
</feature>
<dbReference type="SMART" id="SM00025">
    <property type="entry name" value="Pumilio"/>
    <property type="match status" value="5"/>
</dbReference>
<dbReference type="Gene3D" id="1.25.10.10">
    <property type="entry name" value="Leucine-rich Repeat Variant"/>
    <property type="match status" value="1"/>
</dbReference>
<evidence type="ECO:0000256" key="6">
    <source>
        <dbReference type="ARBA" id="ARBA00031929"/>
    </source>
</evidence>
<dbReference type="PANTHER" id="PTHR13102:SF0">
    <property type="entry name" value="NUCLEOLAR PROTEIN 9"/>
    <property type="match status" value="1"/>
</dbReference>
<evidence type="ECO:0000256" key="3">
    <source>
        <dbReference type="ARBA" id="ARBA00022737"/>
    </source>
</evidence>
<sequence>MGKNRKSKRQLVRDERRKKKRDRRLATEESGREAKRLRIDSDVQNEDFIAFDEGHSMNETATSSWSTTRPEKEFFGMLADEEQEYFRHADELLELNDFPSPEERDIFLQNVYKEAEGKELKLASSQSCSRLMERLILLSNTKQKKHLFEKFAGHFLSLVTHRFASHCCEKLFLESAPIATEELAGSHSVGSEDESSSSMEDLFLLTLDELEEHLSYLLSDRYASHAIRVLLIILSGRPLNEISTKSLLQSKKKERITVLGAQATSHELASQTREVPPSFSLAVRKIISDSTANMDSTALRILATHPTGNPVLQLLLELDISLNLKPKPAKEKEDGEKQASLLDRLIPGAPATFNDESSTASDFIKGMLYDPIGSRLLETLITHCPGKVFKGLQANFFGPRIHNILRNDIASYPAIRVLNRLNKEDLADAVEKSLPQVPVFLEKGRFNVLKTFFERCAVRKATAQIDSLLKAVLDALGGDSMSLVPRLCGLDIEIGEMKNGFQHESKNQSAVASHGSQLVATMLGISGSPSKAVQSSISTLSSDHLLRMATASVPTANVLTAAFSTAAEIPGFHKILVAALIPHIMELASSQQGQNVLNAIVGAPSKGDGIAVPFHLKEVIISKLAEHEREIRESWVGRNVWRTWKGDLWSHRRAEWVRWAKETDPEDARRAAVPKPRQGGSWQDKWKKQSSRAAGDGVGVKRKQGQSSAAPIFV</sequence>
<reference evidence="8 9" key="1">
    <citation type="journal article" date="2024" name="Commun. Biol.">
        <title>Comparative genomic analysis of thermophilic fungi reveals convergent evolutionary adaptations and gene losses.</title>
        <authorList>
            <person name="Steindorff A.S."/>
            <person name="Aguilar-Pontes M.V."/>
            <person name="Robinson A.J."/>
            <person name="Andreopoulos B."/>
            <person name="LaButti K."/>
            <person name="Kuo A."/>
            <person name="Mondo S."/>
            <person name="Riley R."/>
            <person name="Otillar R."/>
            <person name="Haridas S."/>
            <person name="Lipzen A."/>
            <person name="Grimwood J."/>
            <person name="Schmutz J."/>
            <person name="Clum A."/>
            <person name="Reid I.D."/>
            <person name="Moisan M.C."/>
            <person name="Butler G."/>
            <person name="Nguyen T.T.M."/>
            <person name="Dewar K."/>
            <person name="Conant G."/>
            <person name="Drula E."/>
            <person name="Henrissat B."/>
            <person name="Hansel C."/>
            <person name="Singer S."/>
            <person name="Hutchinson M.I."/>
            <person name="de Vries R.P."/>
            <person name="Natvig D.O."/>
            <person name="Powell A.J."/>
            <person name="Tsang A."/>
            <person name="Grigoriev I.V."/>
        </authorList>
    </citation>
    <scope>NUCLEOTIDE SEQUENCE [LARGE SCALE GENOMIC DNA]</scope>
    <source>
        <strain evidence="8 9">ATCC 24622</strain>
    </source>
</reference>